<name>M5FXX9_DACPD</name>
<dbReference type="Gene3D" id="2.60.40.2440">
    <property type="entry name" value="Carbohydrate binding type-21 domain"/>
    <property type="match status" value="1"/>
</dbReference>
<accession>M5FXX9</accession>
<feature type="domain" description="CBM21" evidence="2">
    <location>
        <begin position="174"/>
        <end position="302"/>
    </location>
</feature>
<evidence type="ECO:0000313" key="4">
    <source>
        <dbReference type="Proteomes" id="UP000030653"/>
    </source>
</evidence>
<feature type="compositionally biased region" description="Basic and acidic residues" evidence="1">
    <location>
        <begin position="380"/>
        <end position="397"/>
    </location>
</feature>
<dbReference type="HOGENOM" id="CLU_562602_0_0_1"/>
<dbReference type="EMBL" id="JH795861">
    <property type="protein sequence ID" value="EJU02906.1"/>
    <property type="molecule type" value="Genomic_DNA"/>
</dbReference>
<dbReference type="RefSeq" id="XP_040629800.1">
    <property type="nucleotide sequence ID" value="XM_040768366.1"/>
</dbReference>
<dbReference type="PANTHER" id="PTHR12307">
    <property type="entry name" value="PROTEIN PHOSPHATASE 1 REGULATORY SUBUNIT"/>
    <property type="match status" value="1"/>
</dbReference>
<dbReference type="GO" id="GO:0000164">
    <property type="term" value="C:protein phosphatase type 1 complex"/>
    <property type="evidence" value="ECO:0007669"/>
    <property type="project" value="TreeGrafter"/>
</dbReference>
<dbReference type="OrthoDB" id="1881at2759"/>
<dbReference type="AlphaFoldDB" id="M5FXX9"/>
<dbReference type="STRING" id="1858805.M5FXX9"/>
<protein>
    <recommendedName>
        <fullName evidence="2">CBM21 domain-containing protein</fullName>
    </recommendedName>
</protein>
<dbReference type="Proteomes" id="UP000030653">
    <property type="component" value="Unassembled WGS sequence"/>
</dbReference>
<proteinExistence type="predicted"/>
<dbReference type="PROSITE" id="PS51159">
    <property type="entry name" value="CBM21"/>
    <property type="match status" value="1"/>
</dbReference>
<gene>
    <name evidence="3" type="ORF">DACRYDRAFT_106989</name>
</gene>
<dbReference type="InterPro" id="IPR038175">
    <property type="entry name" value="CBM21_dom_sf"/>
</dbReference>
<dbReference type="InterPro" id="IPR050782">
    <property type="entry name" value="PP1_regulatory_subunit_3"/>
</dbReference>
<dbReference type="Pfam" id="PF03370">
    <property type="entry name" value="CBM_21"/>
    <property type="match status" value="1"/>
</dbReference>
<dbReference type="GO" id="GO:0005979">
    <property type="term" value="P:regulation of glycogen biosynthetic process"/>
    <property type="evidence" value="ECO:0007669"/>
    <property type="project" value="TreeGrafter"/>
</dbReference>
<evidence type="ECO:0000259" key="2">
    <source>
        <dbReference type="PROSITE" id="PS51159"/>
    </source>
</evidence>
<dbReference type="GO" id="GO:0008157">
    <property type="term" value="F:protein phosphatase 1 binding"/>
    <property type="evidence" value="ECO:0007669"/>
    <property type="project" value="TreeGrafter"/>
</dbReference>
<dbReference type="PANTHER" id="PTHR12307:SF36">
    <property type="entry name" value="GLYCOGEN-BINDING SUBUNIT 76A"/>
    <property type="match status" value="1"/>
</dbReference>
<sequence>MQERFSSRAATHLAVLSSTAISNHARLISQPDDDALKVPLSPLLLPNLPVHNTQNNSNGGNCFKLKHQLRSSIKLPKASGMPLPANKLIQVPKSVHFPTEKSRLEHVVFFFREQTPITMKDEEKDISEKKTSPLESFSRFQSSQCVNSTPAPLLVQLNRLQTSAIPNASFLRIQDETQRQPVMLESFYLSESSPLVICGTVIVRNIAFHKNVTIRCTVNDWQTFMDVSSHHMSHLDSLPYPTPHRPPSVSPDTRRWDRFRFKIRIEDVKWSFEEVTMYLAVRFACSGQEWWDNNGGSNYRVAFLTAPCIETGTRASTDTYSSSIFSTMTDFKPAPPFSTVFKPLQKTFSPPCSDRNGCRCWAVRRPPTFVLVANASDIMSDRERRQGSGAELQERKSPANSGRKSPLDALSVTTNKKELSSKPAFTAVGAKQLHVDLGSLKQGLTLSYTIPLRLPTVPNIGPPCDRNERRYREFLERYCFFNGQD</sequence>
<feature type="region of interest" description="Disordered" evidence="1">
    <location>
        <begin position="380"/>
        <end position="415"/>
    </location>
</feature>
<organism evidence="3 4">
    <name type="scientific">Dacryopinax primogenitus (strain DJM 731)</name>
    <name type="common">Brown rot fungus</name>
    <dbReference type="NCBI Taxonomy" id="1858805"/>
    <lineage>
        <taxon>Eukaryota</taxon>
        <taxon>Fungi</taxon>
        <taxon>Dikarya</taxon>
        <taxon>Basidiomycota</taxon>
        <taxon>Agaricomycotina</taxon>
        <taxon>Dacrymycetes</taxon>
        <taxon>Dacrymycetales</taxon>
        <taxon>Dacrymycetaceae</taxon>
        <taxon>Dacryopinax</taxon>
    </lineage>
</organism>
<reference evidence="3 4" key="1">
    <citation type="journal article" date="2012" name="Science">
        <title>The Paleozoic origin of enzymatic lignin decomposition reconstructed from 31 fungal genomes.</title>
        <authorList>
            <person name="Floudas D."/>
            <person name="Binder M."/>
            <person name="Riley R."/>
            <person name="Barry K."/>
            <person name="Blanchette R.A."/>
            <person name="Henrissat B."/>
            <person name="Martinez A.T."/>
            <person name="Otillar R."/>
            <person name="Spatafora J.W."/>
            <person name="Yadav J.S."/>
            <person name="Aerts A."/>
            <person name="Benoit I."/>
            <person name="Boyd A."/>
            <person name="Carlson A."/>
            <person name="Copeland A."/>
            <person name="Coutinho P.M."/>
            <person name="de Vries R.P."/>
            <person name="Ferreira P."/>
            <person name="Findley K."/>
            <person name="Foster B."/>
            <person name="Gaskell J."/>
            <person name="Glotzer D."/>
            <person name="Gorecki P."/>
            <person name="Heitman J."/>
            <person name="Hesse C."/>
            <person name="Hori C."/>
            <person name="Igarashi K."/>
            <person name="Jurgens J.A."/>
            <person name="Kallen N."/>
            <person name="Kersten P."/>
            <person name="Kohler A."/>
            <person name="Kuees U."/>
            <person name="Kumar T.K.A."/>
            <person name="Kuo A."/>
            <person name="LaButti K."/>
            <person name="Larrondo L.F."/>
            <person name="Lindquist E."/>
            <person name="Ling A."/>
            <person name="Lombard V."/>
            <person name="Lucas S."/>
            <person name="Lundell T."/>
            <person name="Martin R."/>
            <person name="McLaughlin D.J."/>
            <person name="Morgenstern I."/>
            <person name="Morin E."/>
            <person name="Murat C."/>
            <person name="Nagy L.G."/>
            <person name="Nolan M."/>
            <person name="Ohm R.A."/>
            <person name="Patyshakuliyeva A."/>
            <person name="Rokas A."/>
            <person name="Ruiz-Duenas F.J."/>
            <person name="Sabat G."/>
            <person name="Salamov A."/>
            <person name="Samejima M."/>
            <person name="Schmutz J."/>
            <person name="Slot J.C."/>
            <person name="St John F."/>
            <person name="Stenlid J."/>
            <person name="Sun H."/>
            <person name="Sun S."/>
            <person name="Syed K."/>
            <person name="Tsang A."/>
            <person name="Wiebenga A."/>
            <person name="Young D."/>
            <person name="Pisabarro A."/>
            <person name="Eastwood D.C."/>
            <person name="Martin F."/>
            <person name="Cullen D."/>
            <person name="Grigoriev I.V."/>
            <person name="Hibbett D.S."/>
        </authorList>
    </citation>
    <scope>NUCLEOTIDE SEQUENCE [LARGE SCALE GENOMIC DNA]</scope>
    <source>
        <strain evidence="3 4">DJM-731 SS1</strain>
    </source>
</reference>
<keyword evidence="4" id="KW-1185">Reference proteome</keyword>
<evidence type="ECO:0000313" key="3">
    <source>
        <dbReference type="EMBL" id="EJU02906.1"/>
    </source>
</evidence>
<dbReference type="InterPro" id="IPR005036">
    <property type="entry name" value="CBM21_dom"/>
</dbReference>
<dbReference type="GeneID" id="63683428"/>
<evidence type="ECO:0000256" key="1">
    <source>
        <dbReference type="SAM" id="MobiDB-lite"/>
    </source>
</evidence>
<dbReference type="GO" id="GO:2001069">
    <property type="term" value="F:glycogen binding"/>
    <property type="evidence" value="ECO:0007669"/>
    <property type="project" value="TreeGrafter"/>
</dbReference>